<keyword evidence="2" id="KW-1185">Reference proteome</keyword>
<protein>
    <submittedName>
        <fullName evidence="1">Mobilisation protein (MobC)</fullName>
    </submittedName>
</protein>
<proteinExistence type="predicted"/>
<sequence>MARPKKSPDTLRDVRTAVMLTAEERAQLEQRAAAYGLPLSEYVRRQTLGRPLPASVADRHSRAALTTALLRLGVNLNQIARHMNAGRFAPPHLPHLIEDIRGHVERLSRDEPGQDWRG</sequence>
<organism evidence="1 2">
    <name type="scientific">Aquamicrobium aerolatum DSM 21857</name>
    <dbReference type="NCBI Taxonomy" id="1121003"/>
    <lineage>
        <taxon>Bacteria</taxon>
        <taxon>Pseudomonadati</taxon>
        <taxon>Pseudomonadota</taxon>
        <taxon>Alphaproteobacteria</taxon>
        <taxon>Hyphomicrobiales</taxon>
        <taxon>Phyllobacteriaceae</taxon>
        <taxon>Aerobium</taxon>
    </lineage>
</organism>
<reference evidence="2" key="1">
    <citation type="submission" date="2016-10" db="EMBL/GenBank/DDBJ databases">
        <authorList>
            <person name="Varghese N."/>
            <person name="Submissions S."/>
        </authorList>
    </citation>
    <scope>NUCLEOTIDE SEQUENCE [LARGE SCALE GENOMIC DNA]</scope>
    <source>
        <strain evidence="2">DSM 21857</strain>
    </source>
</reference>
<dbReference type="STRING" id="1121003.SAMN03080618_03484"/>
<accession>A0A1I3SUH8</accession>
<dbReference type="RefSeq" id="WP_175556779.1">
    <property type="nucleotide sequence ID" value="NZ_FORF01000036.1"/>
</dbReference>
<gene>
    <name evidence="1" type="ORF">SAMN03080618_03484</name>
</gene>
<dbReference type="EMBL" id="FORF01000036">
    <property type="protein sequence ID" value="SFJ62465.1"/>
    <property type="molecule type" value="Genomic_DNA"/>
</dbReference>
<name>A0A1I3SUH8_9HYPH</name>
<evidence type="ECO:0000313" key="2">
    <source>
        <dbReference type="Proteomes" id="UP000242763"/>
    </source>
</evidence>
<dbReference type="Proteomes" id="UP000242763">
    <property type="component" value="Unassembled WGS sequence"/>
</dbReference>
<evidence type="ECO:0000313" key="1">
    <source>
        <dbReference type="EMBL" id="SFJ62465.1"/>
    </source>
</evidence>
<dbReference type="Pfam" id="PF21983">
    <property type="entry name" value="NikA-like"/>
    <property type="match status" value="1"/>
</dbReference>
<dbReference type="AlphaFoldDB" id="A0A1I3SUH8"/>
<dbReference type="InterPro" id="IPR053842">
    <property type="entry name" value="NikA-like"/>
</dbReference>